<dbReference type="RefSeq" id="WP_197673144.1">
    <property type="nucleotide sequence ID" value="NZ_LT629751.1"/>
</dbReference>
<evidence type="ECO:0000256" key="1">
    <source>
        <dbReference type="SAM" id="MobiDB-lite"/>
    </source>
</evidence>
<dbReference type="AlphaFoldDB" id="A0A1H1Q1E3"/>
<protein>
    <recommendedName>
        <fullName evidence="4">Lipoprotein</fullName>
    </recommendedName>
</protein>
<reference evidence="3" key="1">
    <citation type="submission" date="2016-10" db="EMBL/GenBank/DDBJ databases">
        <authorList>
            <person name="Varghese N."/>
            <person name="Submissions S."/>
        </authorList>
    </citation>
    <scope>NUCLEOTIDE SEQUENCE [LARGE SCALE GENOMIC DNA]</scope>
    <source>
        <strain evidence="3">KCTC 32247</strain>
    </source>
</reference>
<name>A0A1H1Q1E3_9PSED</name>
<sequence length="405" mass="44625">MYNVKAPPGTRQTADVVALSSQLVDPPLLCLRLLIVALLLSLAGCAGRERPPQPPPPHVSASTWRQIDSDIFAASLSASEQASSYAQQNMQRWMDLVYQRTEAEFIPWYSSYWTRQWLTMKVAWYKMNADGEKDPTVQRLAVYLQEQYHDLVLEPVARQVDPDQVMEQATRYYIQQLGLQVRKLPQRYGVPADQFDHHLQAIPAISLGSSSGGASLYQLVEAKRLDGMPAYEALIARIQQSPGRSKDWSSDPGISNVAQKTSESLVNELATSSVAGAISSAIGGAAGMALSLGTAGISAILREKERPKMESRLRNNLQAAFQEDWLNLMRNHENGVLAGVYHISGQIEGSLAASVARPLRYEPPSRSVAQPLRPQAQPVAPGIPQPAAPPVRYRTTDQGTPYQIW</sequence>
<dbReference type="Proteomes" id="UP000243359">
    <property type="component" value="Chromosome I"/>
</dbReference>
<feature type="region of interest" description="Disordered" evidence="1">
    <location>
        <begin position="364"/>
        <end position="405"/>
    </location>
</feature>
<evidence type="ECO:0000313" key="3">
    <source>
        <dbReference type="Proteomes" id="UP000243359"/>
    </source>
</evidence>
<dbReference type="EMBL" id="LT629751">
    <property type="protein sequence ID" value="SDS17226.1"/>
    <property type="molecule type" value="Genomic_DNA"/>
</dbReference>
<evidence type="ECO:0000313" key="2">
    <source>
        <dbReference type="EMBL" id="SDS17226.1"/>
    </source>
</evidence>
<keyword evidence="3" id="KW-1185">Reference proteome</keyword>
<evidence type="ECO:0008006" key="4">
    <source>
        <dbReference type="Google" id="ProtNLM"/>
    </source>
</evidence>
<organism evidence="2 3">
    <name type="scientific">Pseudomonas oryzae</name>
    <dbReference type="NCBI Taxonomy" id="1392877"/>
    <lineage>
        <taxon>Bacteria</taxon>
        <taxon>Pseudomonadati</taxon>
        <taxon>Pseudomonadota</taxon>
        <taxon>Gammaproteobacteria</taxon>
        <taxon>Pseudomonadales</taxon>
        <taxon>Pseudomonadaceae</taxon>
        <taxon>Pseudomonas</taxon>
    </lineage>
</organism>
<gene>
    <name evidence="2" type="ORF">SAMN05216221_1225</name>
</gene>
<accession>A0A1H1Q1E3</accession>
<proteinExistence type="predicted"/>
<feature type="compositionally biased region" description="Polar residues" evidence="1">
    <location>
        <begin position="396"/>
        <end position="405"/>
    </location>
</feature>